<gene>
    <name evidence="4 5" type="primary">hflD</name>
    <name evidence="5" type="ORF">NSCAC_0964</name>
</gene>
<dbReference type="AlphaFoldDB" id="A0A7G1Q9V5"/>
<dbReference type="SUPFAM" id="SSF101322">
    <property type="entry name" value="YcfC-like"/>
    <property type="match status" value="1"/>
</dbReference>
<protein>
    <recommendedName>
        <fullName evidence="4">High frequency lysogenization protein HflD homolog</fullName>
    </recommendedName>
</protein>
<evidence type="ECO:0000256" key="3">
    <source>
        <dbReference type="ARBA" id="ARBA00023136"/>
    </source>
</evidence>
<proteinExistence type="inferred from homology"/>
<name>A0A7G1Q9V5_9GAMM</name>
<keyword evidence="6" id="KW-1185">Reference proteome</keyword>
<evidence type="ECO:0000256" key="4">
    <source>
        <dbReference type="HAMAP-Rule" id="MF_00695"/>
    </source>
</evidence>
<dbReference type="GO" id="GO:0005886">
    <property type="term" value="C:plasma membrane"/>
    <property type="evidence" value="ECO:0007669"/>
    <property type="project" value="UniProtKB-SubCell"/>
</dbReference>
<comment type="subcellular location">
    <subcellularLocation>
        <location evidence="4">Cytoplasm</location>
    </subcellularLocation>
    <subcellularLocation>
        <location evidence="4">Cell membrane</location>
        <topology evidence="4">Peripheral membrane protein</topology>
        <orientation evidence="4">Cytoplasmic side</orientation>
    </subcellularLocation>
</comment>
<evidence type="ECO:0000256" key="2">
    <source>
        <dbReference type="ARBA" id="ARBA00022490"/>
    </source>
</evidence>
<dbReference type="Pfam" id="PF04356">
    <property type="entry name" value="DUF489"/>
    <property type="match status" value="1"/>
</dbReference>
<keyword evidence="1 4" id="KW-1003">Cell membrane</keyword>
<dbReference type="NCBIfam" id="NF001246">
    <property type="entry name" value="PRK00218.1-2"/>
    <property type="match status" value="1"/>
</dbReference>
<evidence type="ECO:0000313" key="5">
    <source>
        <dbReference type="EMBL" id="CAB1276031.1"/>
    </source>
</evidence>
<comment type="similarity">
    <text evidence="4">Belongs to the HflD family.</text>
</comment>
<dbReference type="GO" id="GO:0005737">
    <property type="term" value="C:cytoplasm"/>
    <property type="evidence" value="ECO:0007669"/>
    <property type="project" value="UniProtKB-SubCell"/>
</dbReference>
<accession>A0A7G1Q9V5</accession>
<dbReference type="HAMAP" id="MF_00695">
    <property type="entry name" value="HflD_protein"/>
    <property type="match status" value="1"/>
</dbReference>
<evidence type="ECO:0000256" key="1">
    <source>
        <dbReference type="ARBA" id="ARBA00022475"/>
    </source>
</evidence>
<dbReference type="KEGG" id="ntg:NSCAC_0964"/>
<organism evidence="5 6">
    <name type="scientific">Candidatus Nitrosacidococcus tergens</name>
    <dbReference type="NCBI Taxonomy" id="553981"/>
    <lineage>
        <taxon>Bacteria</taxon>
        <taxon>Pseudomonadati</taxon>
        <taxon>Pseudomonadota</taxon>
        <taxon>Gammaproteobacteria</taxon>
        <taxon>Chromatiales</taxon>
        <taxon>Chromatiaceae</taxon>
        <taxon>Candidatus Nitrosacidococcus</taxon>
    </lineage>
</organism>
<keyword evidence="2 4" id="KW-0963">Cytoplasm</keyword>
<dbReference type="InterPro" id="IPR035932">
    <property type="entry name" value="HflD-like_sf"/>
</dbReference>
<dbReference type="RefSeq" id="WP_197743710.1">
    <property type="nucleotide sequence ID" value="NZ_LR778175.1"/>
</dbReference>
<dbReference type="EMBL" id="LR778175">
    <property type="protein sequence ID" value="CAB1276031.1"/>
    <property type="molecule type" value="Genomic_DNA"/>
</dbReference>
<dbReference type="PANTHER" id="PTHR38100:SF1">
    <property type="entry name" value="HIGH FREQUENCY LYSOGENIZATION PROTEIN HFLD"/>
    <property type="match status" value="1"/>
</dbReference>
<evidence type="ECO:0000313" key="6">
    <source>
        <dbReference type="Proteomes" id="UP000516072"/>
    </source>
</evidence>
<dbReference type="Proteomes" id="UP000516072">
    <property type="component" value="Chromosome"/>
</dbReference>
<dbReference type="Gene3D" id="1.10.3890.10">
    <property type="entry name" value="HflD-like"/>
    <property type="match status" value="1"/>
</dbReference>
<sequence length="214" mass="24579">MKTIWHDRVLALAGIIQALHSVQQIARHGSVATDTINANLFSIFELNPETTEDIYGGIQGLSVGLKFLNQQLNKKLRRAEPELLRYLITIIYLEKKLKHNTQMLDKIGHEIEVLKLQTENLTPMQPETIARLAQIYLNTISTLSPRIQIRGEQTHLKQAENIELVRALLLSGIRSAVLWRQVGGRRYQLLFNNQQLLRETESILQRLSDIESNR</sequence>
<keyword evidence="3 4" id="KW-0472">Membrane</keyword>
<reference evidence="5 6" key="1">
    <citation type="submission" date="2020-03" db="EMBL/GenBank/DDBJ databases">
        <authorList>
            <person name="Picone N."/>
        </authorList>
    </citation>
    <scope>NUCLEOTIDE SEQUENCE [LARGE SCALE GENOMIC DNA]</scope>
    <source>
        <strain evidence="5">NSCAC1</strain>
    </source>
</reference>
<dbReference type="PANTHER" id="PTHR38100">
    <property type="entry name" value="HIGH FREQUENCY LYSOGENIZATION PROTEIN HFLD"/>
    <property type="match status" value="1"/>
</dbReference>
<dbReference type="InterPro" id="IPR007451">
    <property type="entry name" value="HflD"/>
</dbReference>